<keyword evidence="1" id="KW-0472">Membrane</keyword>
<protein>
    <submittedName>
        <fullName evidence="2">Uncharacterized protein</fullName>
    </submittedName>
</protein>
<reference evidence="2" key="1">
    <citation type="submission" date="2018-02" db="EMBL/GenBank/DDBJ databases">
        <title>Rhizophora mucronata_Transcriptome.</title>
        <authorList>
            <person name="Meera S.P."/>
            <person name="Sreeshan A."/>
            <person name="Augustine A."/>
        </authorList>
    </citation>
    <scope>NUCLEOTIDE SEQUENCE</scope>
    <source>
        <tissue evidence="2">Leaf</tissue>
    </source>
</reference>
<feature type="transmembrane region" description="Helical" evidence="1">
    <location>
        <begin position="26"/>
        <end position="50"/>
    </location>
</feature>
<evidence type="ECO:0000256" key="1">
    <source>
        <dbReference type="SAM" id="Phobius"/>
    </source>
</evidence>
<dbReference type="AlphaFoldDB" id="A0A2P2NFQ1"/>
<sequence>MFKFSLFLMIVLYRLKSPTVHMQCCYAIGVNVILLHLLVFLWAGMVSWVWMQPSMPRWLQ</sequence>
<accession>A0A2P2NFQ1</accession>
<name>A0A2P2NFQ1_RHIMU</name>
<organism evidence="2">
    <name type="scientific">Rhizophora mucronata</name>
    <name type="common">Asiatic mangrove</name>
    <dbReference type="NCBI Taxonomy" id="61149"/>
    <lineage>
        <taxon>Eukaryota</taxon>
        <taxon>Viridiplantae</taxon>
        <taxon>Streptophyta</taxon>
        <taxon>Embryophyta</taxon>
        <taxon>Tracheophyta</taxon>
        <taxon>Spermatophyta</taxon>
        <taxon>Magnoliopsida</taxon>
        <taxon>eudicotyledons</taxon>
        <taxon>Gunneridae</taxon>
        <taxon>Pentapetalae</taxon>
        <taxon>rosids</taxon>
        <taxon>fabids</taxon>
        <taxon>Malpighiales</taxon>
        <taxon>Rhizophoraceae</taxon>
        <taxon>Rhizophora</taxon>
    </lineage>
</organism>
<evidence type="ECO:0000313" key="2">
    <source>
        <dbReference type="EMBL" id="MBX41317.1"/>
    </source>
</evidence>
<proteinExistence type="predicted"/>
<keyword evidence="1" id="KW-0812">Transmembrane</keyword>
<dbReference type="EMBL" id="GGEC01060833">
    <property type="protein sequence ID" value="MBX41317.1"/>
    <property type="molecule type" value="Transcribed_RNA"/>
</dbReference>
<keyword evidence="1" id="KW-1133">Transmembrane helix</keyword>